<dbReference type="EMBL" id="LFBU01000002">
    <property type="protein sequence ID" value="KMQ73704.1"/>
    <property type="molecule type" value="Genomic_DNA"/>
</dbReference>
<comment type="caution">
    <text evidence="1">The sequence shown here is derived from an EMBL/GenBank/DDBJ whole genome shotgun (WGS) entry which is preliminary data.</text>
</comment>
<dbReference type="Proteomes" id="UP000036102">
    <property type="component" value="Unassembled WGS sequence"/>
</dbReference>
<keyword evidence="2" id="KW-1185">Reference proteome</keyword>
<organism evidence="1 2">
    <name type="scientific">Marinobacter subterrani</name>
    <dbReference type="NCBI Taxonomy" id="1658765"/>
    <lineage>
        <taxon>Bacteria</taxon>
        <taxon>Pseudomonadati</taxon>
        <taxon>Pseudomonadota</taxon>
        <taxon>Gammaproteobacteria</taxon>
        <taxon>Pseudomonadales</taxon>
        <taxon>Marinobacteraceae</taxon>
        <taxon>Marinobacter</taxon>
    </lineage>
</organism>
<dbReference type="OrthoDB" id="6370030at2"/>
<evidence type="ECO:0000313" key="1">
    <source>
        <dbReference type="EMBL" id="KMQ73704.1"/>
    </source>
</evidence>
<evidence type="ECO:0000313" key="2">
    <source>
        <dbReference type="Proteomes" id="UP000036102"/>
    </source>
</evidence>
<sequence>MTEQHHFTAILAKGSAVPTLLCGHCRSILSRSRIFRNKGNQHQDMECKTIGLCSADDCGAVNCCDEALAGVDNSERLFSIAS</sequence>
<accession>A0A0J7J6U7</accession>
<dbReference type="RefSeq" id="WP_048497926.1">
    <property type="nucleotide sequence ID" value="NZ_LFBU01000002.1"/>
</dbReference>
<gene>
    <name evidence="1" type="ORF">Msub_20924</name>
</gene>
<reference evidence="1 2" key="1">
    <citation type="submission" date="2015-06" db="EMBL/GenBank/DDBJ databases">
        <title>Marinobacter subterrani, a genetically tractable neutrophilic iron-oxidizing strain isolated from the Soudan Iron Mine.</title>
        <authorList>
            <person name="Bonis B.M."/>
            <person name="Gralnick J.A."/>
        </authorList>
    </citation>
    <scope>NUCLEOTIDE SEQUENCE [LARGE SCALE GENOMIC DNA]</scope>
    <source>
        <strain evidence="1 2">JG233</strain>
    </source>
</reference>
<dbReference type="PATRIC" id="fig|1658765.3.peg.4183"/>
<protein>
    <submittedName>
        <fullName evidence="1">Uncharacterized protein</fullName>
    </submittedName>
</protein>
<dbReference type="AlphaFoldDB" id="A0A0J7J6U7"/>
<dbReference type="STRING" id="1658765.Msub_20924"/>
<proteinExistence type="predicted"/>
<name>A0A0J7J6U7_9GAMM</name>